<dbReference type="GO" id="GO:0005911">
    <property type="term" value="C:cell-cell junction"/>
    <property type="evidence" value="ECO:0007669"/>
    <property type="project" value="TreeGrafter"/>
</dbReference>
<reference evidence="7" key="1">
    <citation type="submission" date="2021-03" db="EMBL/GenBank/DDBJ databases">
        <authorList>
            <person name="Bekaert M."/>
        </authorList>
    </citation>
    <scope>NUCLEOTIDE SEQUENCE</scope>
</reference>
<keyword evidence="8" id="KW-1185">Reference proteome</keyword>
<dbReference type="Gene3D" id="2.60.40.10">
    <property type="entry name" value="Immunoglobulins"/>
    <property type="match status" value="2"/>
</dbReference>
<keyword evidence="2" id="KW-0472">Membrane</keyword>
<dbReference type="PANTHER" id="PTHR11640:SF164">
    <property type="entry name" value="MAM DOMAIN-CONTAINING GLYCOSYLPHOSPHATIDYLINOSITOL ANCHOR PROTEIN 1"/>
    <property type="match status" value="1"/>
</dbReference>
<feature type="domain" description="Ig-like" evidence="6">
    <location>
        <begin position="18"/>
        <end position="148"/>
    </location>
</feature>
<protein>
    <recommendedName>
        <fullName evidence="6">Ig-like domain-containing protein</fullName>
    </recommendedName>
</protein>
<gene>
    <name evidence="7" type="ORF">MEDL_41423</name>
</gene>
<accession>A0A8S3T4M7</accession>
<keyword evidence="3" id="KW-1015">Disulfide bond</keyword>
<dbReference type="SUPFAM" id="SSF48726">
    <property type="entry name" value="Immunoglobulin"/>
    <property type="match status" value="2"/>
</dbReference>
<evidence type="ECO:0000313" key="7">
    <source>
        <dbReference type="EMBL" id="CAG2228535.1"/>
    </source>
</evidence>
<dbReference type="PANTHER" id="PTHR11640">
    <property type="entry name" value="NEPHRIN"/>
    <property type="match status" value="1"/>
</dbReference>
<comment type="caution">
    <text evidence="7">The sequence shown here is derived from an EMBL/GenBank/DDBJ whole genome shotgun (WGS) entry which is preliminary data.</text>
</comment>
<evidence type="ECO:0000259" key="6">
    <source>
        <dbReference type="PROSITE" id="PS50835"/>
    </source>
</evidence>
<evidence type="ECO:0000256" key="5">
    <source>
        <dbReference type="ARBA" id="ARBA00023319"/>
    </source>
</evidence>
<evidence type="ECO:0000256" key="1">
    <source>
        <dbReference type="ARBA" id="ARBA00004479"/>
    </source>
</evidence>
<dbReference type="InterPro" id="IPR013783">
    <property type="entry name" value="Ig-like_fold"/>
</dbReference>
<proteinExistence type="predicted"/>
<sequence>MCMRQLKTSEQSRKVYPPNVELVITQSPLGTLDTGDEVTLTCKVSGGNPLAELNWDCGDGIKNNTSGNTSSYSVRFQVNKSNNGKQCNCAATHPVPTYRPTKQHILIVYYPPSLPSLTINPDLPLFEGNSTNLTCHVTDAGNPQSHFTWTWNDTMLHTSMQSILEIGLVAKMIMAQLSLVV</sequence>
<dbReference type="Proteomes" id="UP000683360">
    <property type="component" value="Unassembled WGS sequence"/>
</dbReference>
<dbReference type="InterPro" id="IPR036179">
    <property type="entry name" value="Ig-like_dom_sf"/>
</dbReference>
<dbReference type="InterPro" id="IPR051275">
    <property type="entry name" value="Cell_adhesion_signaling"/>
</dbReference>
<dbReference type="PROSITE" id="PS50835">
    <property type="entry name" value="IG_LIKE"/>
    <property type="match status" value="1"/>
</dbReference>
<comment type="subcellular location">
    <subcellularLocation>
        <location evidence="1">Membrane</location>
        <topology evidence="1">Single-pass type I membrane protein</topology>
    </subcellularLocation>
</comment>
<evidence type="ECO:0000256" key="4">
    <source>
        <dbReference type="ARBA" id="ARBA00023180"/>
    </source>
</evidence>
<dbReference type="EMBL" id="CAJPWZ010001996">
    <property type="protein sequence ID" value="CAG2228535.1"/>
    <property type="molecule type" value="Genomic_DNA"/>
</dbReference>
<dbReference type="AlphaFoldDB" id="A0A8S3T4M7"/>
<keyword evidence="5" id="KW-0393">Immunoglobulin domain</keyword>
<name>A0A8S3T4M7_MYTED</name>
<evidence type="ECO:0000313" key="8">
    <source>
        <dbReference type="Proteomes" id="UP000683360"/>
    </source>
</evidence>
<organism evidence="7 8">
    <name type="scientific">Mytilus edulis</name>
    <name type="common">Blue mussel</name>
    <dbReference type="NCBI Taxonomy" id="6550"/>
    <lineage>
        <taxon>Eukaryota</taxon>
        <taxon>Metazoa</taxon>
        <taxon>Spiralia</taxon>
        <taxon>Lophotrochozoa</taxon>
        <taxon>Mollusca</taxon>
        <taxon>Bivalvia</taxon>
        <taxon>Autobranchia</taxon>
        <taxon>Pteriomorphia</taxon>
        <taxon>Mytilida</taxon>
        <taxon>Mytiloidea</taxon>
        <taxon>Mytilidae</taxon>
        <taxon>Mytilinae</taxon>
        <taxon>Mytilus</taxon>
    </lineage>
</organism>
<dbReference type="GO" id="GO:0050839">
    <property type="term" value="F:cell adhesion molecule binding"/>
    <property type="evidence" value="ECO:0007669"/>
    <property type="project" value="TreeGrafter"/>
</dbReference>
<dbReference type="GO" id="GO:0005886">
    <property type="term" value="C:plasma membrane"/>
    <property type="evidence" value="ECO:0007669"/>
    <property type="project" value="TreeGrafter"/>
</dbReference>
<keyword evidence="4" id="KW-0325">Glycoprotein</keyword>
<dbReference type="OrthoDB" id="6158168at2759"/>
<dbReference type="GO" id="GO:0098609">
    <property type="term" value="P:cell-cell adhesion"/>
    <property type="evidence" value="ECO:0007669"/>
    <property type="project" value="TreeGrafter"/>
</dbReference>
<evidence type="ECO:0000256" key="3">
    <source>
        <dbReference type="ARBA" id="ARBA00023157"/>
    </source>
</evidence>
<evidence type="ECO:0000256" key="2">
    <source>
        <dbReference type="ARBA" id="ARBA00023136"/>
    </source>
</evidence>
<dbReference type="InterPro" id="IPR007110">
    <property type="entry name" value="Ig-like_dom"/>
</dbReference>